<evidence type="ECO:0000256" key="2">
    <source>
        <dbReference type="ARBA" id="ARBA00022737"/>
    </source>
</evidence>
<proteinExistence type="predicted"/>
<dbReference type="InterPro" id="IPR039448">
    <property type="entry name" value="Beta_helix"/>
</dbReference>
<name>A0ABP9R693_9GAMM</name>
<comment type="caution">
    <text evidence="5">The sequence shown here is derived from an EMBL/GenBank/DDBJ whole genome shotgun (WGS) entry which is preliminary data.</text>
</comment>
<evidence type="ECO:0000313" key="6">
    <source>
        <dbReference type="Proteomes" id="UP001500074"/>
    </source>
</evidence>
<reference evidence="6" key="1">
    <citation type="journal article" date="2019" name="Int. J. Syst. Evol. Microbiol.">
        <title>The Global Catalogue of Microorganisms (GCM) 10K type strain sequencing project: providing services to taxonomists for standard genome sequencing and annotation.</title>
        <authorList>
            <consortium name="The Broad Institute Genomics Platform"/>
            <consortium name="The Broad Institute Genome Sequencing Center for Infectious Disease"/>
            <person name="Wu L."/>
            <person name="Ma J."/>
        </authorList>
    </citation>
    <scope>NUCLEOTIDE SEQUENCE [LARGE SCALE GENOMIC DNA]</scope>
    <source>
        <strain evidence="6">JCM 18472</strain>
    </source>
</reference>
<sequence length="393" mass="43476">MAARFDFVHSNGLRPDDEGRIEEEFVKLLADPKRMRWLACSALVLIMALASGLVSANPEADCDRRIRPGEDLQNALDGLPRNDQQQTVCLDAGIYRLNEMVVIERDNLTLRGQASGGQKATVLQMQEGLSSPVLVLGDAYNREPQSPIRQVTVENLALRGDASTQREFKPALPYLSNSGLVVRRGEGIVLRNLDIRQCRSACLLTEYHSRDVLIENNTMSQAKWDGLSLNRAGPTRVVGNVIEDNVAAGITVEYLQGSEIVDNVIAGNGSHGLYLADAENNRFSNNLIKNNQLAGVFLTCSIRDRDPVLCWEDSFSRNNVFSNNRFENNRYGFRIAVDKAANCQERGGPPTNVSRGDVFVDSPNKEPAWEEYGRCIAYDGSRTLEPSSPQSSD</sequence>
<gene>
    <name evidence="5" type="primary">hpaM</name>
    <name evidence="5" type="ORF">GCM10023342_07750</name>
</gene>
<dbReference type="InterPro" id="IPR012334">
    <property type="entry name" value="Pectin_lyas_fold"/>
</dbReference>
<dbReference type="SMART" id="SM00722">
    <property type="entry name" value="CASH"/>
    <property type="match status" value="1"/>
</dbReference>
<organism evidence="5 6">
    <name type="scientific">Modicisalibacter zincidurans</name>
    <dbReference type="NCBI Taxonomy" id="1178777"/>
    <lineage>
        <taxon>Bacteria</taxon>
        <taxon>Pseudomonadati</taxon>
        <taxon>Pseudomonadota</taxon>
        <taxon>Gammaproteobacteria</taxon>
        <taxon>Oceanospirillales</taxon>
        <taxon>Halomonadaceae</taxon>
        <taxon>Modicisalibacter</taxon>
    </lineage>
</organism>
<feature type="domain" description="Carbohydrate-binding/sugar hydrolysis" evidence="4">
    <location>
        <begin position="157"/>
        <end position="299"/>
    </location>
</feature>
<accession>A0ABP9R693</accession>
<dbReference type="SMART" id="SM00710">
    <property type="entry name" value="PbH1"/>
    <property type="match status" value="6"/>
</dbReference>
<dbReference type="Pfam" id="PF13229">
    <property type="entry name" value="Beta_helix"/>
    <property type="match status" value="1"/>
</dbReference>
<evidence type="ECO:0000256" key="1">
    <source>
        <dbReference type="ARBA" id="ARBA00004906"/>
    </source>
</evidence>
<dbReference type="InterPro" id="IPR006633">
    <property type="entry name" value="Carb-bd_sugar_hydrolysis-dom"/>
</dbReference>
<dbReference type="PANTHER" id="PTHR22990">
    <property type="entry name" value="F-BOX ONLY PROTEIN"/>
    <property type="match status" value="1"/>
</dbReference>
<evidence type="ECO:0000313" key="5">
    <source>
        <dbReference type="EMBL" id="GAA5172015.1"/>
    </source>
</evidence>
<comment type="pathway">
    <text evidence="1">Protein modification; protein ubiquitination.</text>
</comment>
<dbReference type="Gene3D" id="2.160.20.10">
    <property type="entry name" value="Single-stranded right-handed beta-helix, Pectin lyase-like"/>
    <property type="match status" value="1"/>
</dbReference>
<dbReference type="InterPro" id="IPR011050">
    <property type="entry name" value="Pectin_lyase_fold/virulence"/>
</dbReference>
<dbReference type="PANTHER" id="PTHR22990:SF15">
    <property type="entry name" value="F-BOX ONLY PROTEIN 10"/>
    <property type="match status" value="1"/>
</dbReference>
<evidence type="ECO:0000259" key="4">
    <source>
        <dbReference type="SMART" id="SM00722"/>
    </source>
</evidence>
<dbReference type="EMBL" id="BAABKI010000010">
    <property type="protein sequence ID" value="GAA5172015.1"/>
    <property type="molecule type" value="Genomic_DNA"/>
</dbReference>
<dbReference type="SUPFAM" id="SSF51126">
    <property type="entry name" value="Pectin lyase-like"/>
    <property type="match status" value="1"/>
</dbReference>
<dbReference type="NCBIfam" id="TIGR03804">
    <property type="entry name" value="para_beta_helix"/>
    <property type="match status" value="1"/>
</dbReference>
<dbReference type="Proteomes" id="UP001500074">
    <property type="component" value="Unassembled WGS sequence"/>
</dbReference>
<keyword evidence="6" id="KW-1185">Reference proteome</keyword>
<dbReference type="InterPro" id="IPR022441">
    <property type="entry name" value="Para_beta_helix_rpt-2"/>
</dbReference>
<evidence type="ECO:0000256" key="3">
    <source>
        <dbReference type="ARBA" id="ARBA00022786"/>
    </source>
</evidence>
<dbReference type="InterPro" id="IPR006626">
    <property type="entry name" value="PbH1"/>
</dbReference>
<protein>
    <submittedName>
        <fullName evidence="5">Type III secretion-associated outer membrane-bound protein HpaM</fullName>
    </submittedName>
</protein>
<dbReference type="InterPro" id="IPR051550">
    <property type="entry name" value="SCF-Subunits/Alg-Epimerases"/>
</dbReference>
<keyword evidence="3" id="KW-0833">Ubl conjugation pathway</keyword>
<dbReference type="RefSeq" id="WP_051907309.1">
    <property type="nucleotide sequence ID" value="NZ_BAABKI010000010.1"/>
</dbReference>
<keyword evidence="2" id="KW-0677">Repeat</keyword>